<evidence type="ECO:0000256" key="5">
    <source>
        <dbReference type="ARBA" id="ARBA00023136"/>
    </source>
</evidence>
<dbReference type="Proteomes" id="UP000786693">
    <property type="component" value="Unassembled WGS sequence"/>
</dbReference>
<evidence type="ECO:0000256" key="1">
    <source>
        <dbReference type="ARBA" id="ARBA00004141"/>
    </source>
</evidence>
<feature type="transmembrane region" description="Helical" evidence="6">
    <location>
        <begin position="67"/>
        <end position="85"/>
    </location>
</feature>
<dbReference type="InterPro" id="IPR004307">
    <property type="entry name" value="TspO_MBR"/>
</dbReference>
<dbReference type="Gene3D" id="1.20.1260.100">
    <property type="entry name" value="TspO/MBR protein"/>
    <property type="match status" value="1"/>
</dbReference>
<comment type="subcellular location">
    <subcellularLocation>
        <location evidence="1">Membrane</location>
        <topology evidence="1">Multi-pass membrane protein</topology>
    </subcellularLocation>
</comment>
<gene>
    <name evidence="7" type="ORF">JANAI62_18190</name>
</gene>
<evidence type="ECO:0000313" key="8">
    <source>
        <dbReference type="Proteomes" id="UP000786693"/>
    </source>
</evidence>
<dbReference type="NCBIfam" id="NF047825">
    <property type="entry name" value="T-richsensTspOAlph"/>
    <property type="match status" value="1"/>
</dbReference>
<dbReference type="PIRSF" id="PIRSF005859">
    <property type="entry name" value="PBR"/>
    <property type="match status" value="1"/>
</dbReference>
<evidence type="ECO:0000256" key="6">
    <source>
        <dbReference type="SAM" id="Phobius"/>
    </source>
</evidence>
<reference evidence="7 8" key="1">
    <citation type="submission" date="2021-05" db="EMBL/GenBank/DDBJ databases">
        <title>Bacteria Genome sequencing.</title>
        <authorList>
            <person name="Takabe Y."/>
            <person name="Nakajima Y."/>
            <person name="Suzuki S."/>
            <person name="Shiozaki T."/>
        </authorList>
    </citation>
    <scope>NUCLEOTIDE SEQUENCE [LARGE SCALE GENOMIC DNA]</scope>
    <source>
        <strain evidence="7 8">AI_62</strain>
    </source>
</reference>
<dbReference type="Pfam" id="PF03073">
    <property type="entry name" value="TspO_MBR"/>
    <property type="match status" value="1"/>
</dbReference>
<evidence type="ECO:0000256" key="3">
    <source>
        <dbReference type="ARBA" id="ARBA00022692"/>
    </source>
</evidence>
<protein>
    <submittedName>
        <fullName evidence="7">Sensory protein TspO</fullName>
    </submittedName>
</protein>
<sequence>MDWMLFVIFLGACTAAGATGSMFPPDAWYRTLSKPTWTPPDWAFPVAWSYLYLALAFAGARVAPLDGAAMAMAFWALQIALNTLWTPVFFGLKRLRAALVIIVCLWLAVAGLLAALWPLDRLAFWLLSPYLIWVTIAGALNLSIVTRNPQSASA</sequence>
<name>A0ABQ4NLA5_9RHOB</name>
<evidence type="ECO:0000256" key="2">
    <source>
        <dbReference type="ARBA" id="ARBA00007524"/>
    </source>
</evidence>
<keyword evidence="4 6" id="KW-1133">Transmembrane helix</keyword>
<keyword evidence="8" id="KW-1185">Reference proteome</keyword>
<comment type="caution">
    <text evidence="7">The sequence shown here is derived from an EMBL/GenBank/DDBJ whole genome shotgun (WGS) entry which is preliminary data.</text>
</comment>
<evidence type="ECO:0000256" key="4">
    <source>
        <dbReference type="ARBA" id="ARBA00022989"/>
    </source>
</evidence>
<dbReference type="PANTHER" id="PTHR10057:SF0">
    <property type="entry name" value="TRANSLOCATOR PROTEIN"/>
    <property type="match status" value="1"/>
</dbReference>
<feature type="transmembrane region" description="Helical" evidence="6">
    <location>
        <begin position="97"/>
        <end position="117"/>
    </location>
</feature>
<dbReference type="InterPro" id="IPR038330">
    <property type="entry name" value="TspO/MBR-related_sf"/>
</dbReference>
<accession>A0ABQ4NLA5</accession>
<evidence type="ECO:0000313" key="7">
    <source>
        <dbReference type="EMBL" id="GIT95196.1"/>
    </source>
</evidence>
<dbReference type="RefSeq" id="WP_305067753.1">
    <property type="nucleotide sequence ID" value="NZ_BPFH01000003.1"/>
</dbReference>
<comment type="similarity">
    <text evidence="2">Belongs to the TspO/BZRP family.</text>
</comment>
<dbReference type="PANTHER" id="PTHR10057">
    <property type="entry name" value="PERIPHERAL-TYPE BENZODIAZEPINE RECEPTOR"/>
    <property type="match status" value="1"/>
</dbReference>
<feature type="transmembrane region" description="Helical" evidence="6">
    <location>
        <begin position="42"/>
        <end position="60"/>
    </location>
</feature>
<keyword evidence="3 6" id="KW-0812">Transmembrane</keyword>
<feature type="transmembrane region" description="Helical" evidence="6">
    <location>
        <begin position="124"/>
        <end position="144"/>
    </location>
</feature>
<keyword evidence="5 6" id="KW-0472">Membrane</keyword>
<dbReference type="CDD" id="cd15904">
    <property type="entry name" value="TSPO_MBR"/>
    <property type="match status" value="1"/>
</dbReference>
<dbReference type="EMBL" id="BPFH01000003">
    <property type="protein sequence ID" value="GIT95196.1"/>
    <property type="molecule type" value="Genomic_DNA"/>
</dbReference>
<proteinExistence type="inferred from homology"/>
<organism evidence="7 8">
    <name type="scientific">Jannaschia pagri</name>
    <dbReference type="NCBI Taxonomy" id="2829797"/>
    <lineage>
        <taxon>Bacteria</taxon>
        <taxon>Pseudomonadati</taxon>
        <taxon>Pseudomonadota</taxon>
        <taxon>Alphaproteobacteria</taxon>
        <taxon>Rhodobacterales</taxon>
        <taxon>Roseobacteraceae</taxon>
        <taxon>Jannaschia</taxon>
    </lineage>
</organism>